<accession>A0A450U3E9</accession>
<dbReference type="Gene3D" id="1.10.760.10">
    <property type="entry name" value="Cytochrome c-like domain"/>
    <property type="match status" value="1"/>
</dbReference>
<reference evidence="8" key="1">
    <citation type="submission" date="2019-02" db="EMBL/GenBank/DDBJ databases">
        <authorList>
            <person name="Gruber-Vodicka R. H."/>
            <person name="Seah K. B. B."/>
        </authorList>
    </citation>
    <scope>NUCLEOTIDE SEQUENCE</scope>
    <source>
        <strain evidence="7">BECK_BZ163</strain>
        <strain evidence="9">BECK_BZ164</strain>
        <strain evidence="8">BECK_BZ165</strain>
    </source>
</reference>
<dbReference type="EMBL" id="CAADFL010000992">
    <property type="protein sequence ID" value="VFK24424.1"/>
    <property type="molecule type" value="Genomic_DNA"/>
</dbReference>
<dbReference type="EMBL" id="CAADEZ010000911">
    <property type="protein sequence ID" value="VFJ76195.1"/>
    <property type="molecule type" value="Genomic_DNA"/>
</dbReference>
<dbReference type="InterPro" id="IPR009056">
    <property type="entry name" value="Cyt_c-like_dom"/>
</dbReference>
<dbReference type="SUPFAM" id="SSF46626">
    <property type="entry name" value="Cytochrome c"/>
    <property type="match status" value="1"/>
</dbReference>
<feature type="chain" id="PRO_5033432495" evidence="5">
    <location>
        <begin position="24"/>
        <end position="121"/>
    </location>
</feature>
<dbReference type="PROSITE" id="PS51007">
    <property type="entry name" value="CYTC"/>
    <property type="match status" value="1"/>
</dbReference>
<dbReference type="GO" id="GO:0046872">
    <property type="term" value="F:metal ion binding"/>
    <property type="evidence" value="ECO:0007669"/>
    <property type="project" value="UniProtKB-KW"/>
</dbReference>
<feature type="domain" description="Cytochrome c" evidence="6">
    <location>
        <begin position="21"/>
        <end position="121"/>
    </location>
</feature>
<protein>
    <submittedName>
        <fullName evidence="8">Cytochrome c553</fullName>
    </submittedName>
</protein>
<dbReference type="AlphaFoldDB" id="A0A450U3E9"/>
<keyword evidence="1 4" id="KW-0349">Heme</keyword>
<evidence type="ECO:0000313" key="9">
    <source>
        <dbReference type="EMBL" id="VFK24424.1"/>
    </source>
</evidence>
<proteinExistence type="predicted"/>
<dbReference type="GO" id="GO:0020037">
    <property type="term" value="F:heme binding"/>
    <property type="evidence" value="ECO:0007669"/>
    <property type="project" value="InterPro"/>
</dbReference>
<evidence type="ECO:0000256" key="1">
    <source>
        <dbReference type="ARBA" id="ARBA00022617"/>
    </source>
</evidence>
<dbReference type="Pfam" id="PF00034">
    <property type="entry name" value="Cytochrom_C"/>
    <property type="match status" value="1"/>
</dbReference>
<dbReference type="EMBL" id="CAADFA010001017">
    <property type="protein sequence ID" value="VFJ77671.1"/>
    <property type="molecule type" value="Genomic_DNA"/>
</dbReference>
<evidence type="ECO:0000313" key="8">
    <source>
        <dbReference type="EMBL" id="VFJ77671.1"/>
    </source>
</evidence>
<dbReference type="GO" id="GO:0009055">
    <property type="term" value="F:electron transfer activity"/>
    <property type="evidence" value="ECO:0007669"/>
    <property type="project" value="InterPro"/>
</dbReference>
<keyword evidence="5" id="KW-0732">Signal</keyword>
<dbReference type="InterPro" id="IPR036909">
    <property type="entry name" value="Cyt_c-like_dom_sf"/>
</dbReference>
<feature type="signal peptide" evidence="5">
    <location>
        <begin position="1"/>
        <end position="23"/>
    </location>
</feature>
<organism evidence="8">
    <name type="scientific">Candidatus Kentrum sp. FM</name>
    <dbReference type="NCBI Taxonomy" id="2126340"/>
    <lineage>
        <taxon>Bacteria</taxon>
        <taxon>Pseudomonadati</taxon>
        <taxon>Pseudomonadota</taxon>
        <taxon>Gammaproteobacteria</taxon>
        <taxon>Candidatus Kentrum</taxon>
    </lineage>
</organism>
<keyword evidence="2 4" id="KW-0479">Metal-binding</keyword>
<evidence type="ECO:0000259" key="6">
    <source>
        <dbReference type="PROSITE" id="PS51007"/>
    </source>
</evidence>
<evidence type="ECO:0000256" key="5">
    <source>
        <dbReference type="SAM" id="SignalP"/>
    </source>
</evidence>
<evidence type="ECO:0000256" key="4">
    <source>
        <dbReference type="PROSITE-ProRule" id="PRU00433"/>
    </source>
</evidence>
<name>A0A450U3E9_9GAMM</name>
<sequence>MRRLAILAASAILVAGMSGPAMADDGAKLFVTNGCVRCHGANGEGKKAKGAPKIAGCEAARKQGRLEDPSLDGCIGFISKQARAIKSGNFPKNPTRRMMRVAIEAVSGEDIEEIAKWLASK</sequence>
<evidence type="ECO:0000256" key="3">
    <source>
        <dbReference type="ARBA" id="ARBA00023004"/>
    </source>
</evidence>
<evidence type="ECO:0000313" key="7">
    <source>
        <dbReference type="EMBL" id="VFJ76195.1"/>
    </source>
</evidence>
<evidence type="ECO:0000256" key="2">
    <source>
        <dbReference type="ARBA" id="ARBA00022723"/>
    </source>
</evidence>
<keyword evidence="3 4" id="KW-0408">Iron</keyword>
<gene>
    <name evidence="7" type="ORF">BECKFM1743A_GA0114220_109112</name>
    <name evidence="9" type="ORF">BECKFM1743B_GA0114221_109922</name>
    <name evidence="8" type="ORF">BECKFM1743C_GA0114222_110172</name>
</gene>